<evidence type="ECO:0000256" key="3">
    <source>
        <dbReference type="ARBA" id="ARBA00022553"/>
    </source>
</evidence>
<dbReference type="InterPro" id="IPR029016">
    <property type="entry name" value="GAF-like_dom_sf"/>
</dbReference>
<dbReference type="SMART" id="SM00220">
    <property type="entry name" value="S_TKc"/>
    <property type="match status" value="1"/>
</dbReference>
<dbReference type="InterPro" id="IPR003594">
    <property type="entry name" value="HATPase_dom"/>
</dbReference>
<dbReference type="PRINTS" id="PR00344">
    <property type="entry name" value="BCTRLSENSOR"/>
</dbReference>
<dbReference type="PROSITE" id="PS50011">
    <property type="entry name" value="PROTEIN_KINASE_DOM"/>
    <property type="match status" value="1"/>
</dbReference>
<dbReference type="InterPro" id="IPR000719">
    <property type="entry name" value="Prot_kinase_dom"/>
</dbReference>
<dbReference type="InterPro" id="IPR004358">
    <property type="entry name" value="Sig_transdc_His_kin-like_C"/>
</dbReference>
<accession>A0A1Z4MYZ7</accession>
<dbReference type="RefSeq" id="WP_096576335.1">
    <property type="nucleotide sequence ID" value="NZ_CAWNJS010000001.1"/>
</dbReference>
<dbReference type="Gene3D" id="1.10.287.130">
    <property type="match status" value="1"/>
</dbReference>
<feature type="domain" description="PAS" evidence="9">
    <location>
        <begin position="1531"/>
        <end position="1607"/>
    </location>
</feature>
<dbReference type="SUPFAM" id="SSF52540">
    <property type="entry name" value="P-loop containing nucleoside triphosphate hydrolases"/>
    <property type="match status" value="1"/>
</dbReference>
<dbReference type="SUPFAM" id="SSF47384">
    <property type="entry name" value="Homodimeric domain of signal transducing histidine kinase"/>
    <property type="match status" value="1"/>
</dbReference>
<evidence type="ECO:0000313" key="10">
    <source>
        <dbReference type="EMBL" id="BAY98706.1"/>
    </source>
</evidence>
<dbReference type="InterPro" id="IPR008271">
    <property type="entry name" value="Ser/Thr_kinase_AS"/>
</dbReference>
<evidence type="ECO:0000256" key="4">
    <source>
        <dbReference type="ARBA" id="ARBA00022777"/>
    </source>
</evidence>
<dbReference type="SUPFAM" id="SSF55781">
    <property type="entry name" value="GAF domain-like"/>
    <property type="match status" value="1"/>
</dbReference>
<dbReference type="SUPFAM" id="SSF55874">
    <property type="entry name" value="ATPase domain of HSP90 chaperone/DNA topoisomerase II/histidine kinase"/>
    <property type="match status" value="1"/>
</dbReference>
<keyword evidence="6" id="KW-0175">Coiled coil</keyword>
<dbReference type="EMBL" id="AP018248">
    <property type="protein sequence ID" value="BAY98706.1"/>
    <property type="molecule type" value="Genomic_DNA"/>
</dbReference>
<dbReference type="InterPro" id="IPR011009">
    <property type="entry name" value="Kinase-like_dom_sf"/>
</dbReference>
<dbReference type="Pfam" id="PF01590">
    <property type="entry name" value="GAF"/>
    <property type="match status" value="1"/>
</dbReference>
<dbReference type="SMART" id="SM00065">
    <property type="entry name" value="GAF"/>
    <property type="match status" value="1"/>
</dbReference>
<dbReference type="SUPFAM" id="SSF55785">
    <property type="entry name" value="PYP-like sensor domain (PAS domain)"/>
    <property type="match status" value="1"/>
</dbReference>
<dbReference type="Gene3D" id="3.30.450.20">
    <property type="entry name" value="PAS domain"/>
    <property type="match status" value="1"/>
</dbReference>
<name>A0A1Z4MYZ7_9CYAN</name>
<dbReference type="Gene3D" id="1.10.510.10">
    <property type="entry name" value="Transferase(Phosphotransferase) domain 1"/>
    <property type="match status" value="1"/>
</dbReference>
<dbReference type="PANTHER" id="PTHR43642">
    <property type="entry name" value="HYBRID SIGNAL TRANSDUCTION HISTIDINE KINASE G"/>
    <property type="match status" value="1"/>
</dbReference>
<protein>
    <recommendedName>
        <fullName evidence="2">histidine kinase</fullName>
        <ecNumber evidence="2">2.7.13.3</ecNumber>
    </recommendedName>
</protein>
<dbReference type="SMART" id="SM00387">
    <property type="entry name" value="HATPase_c"/>
    <property type="match status" value="1"/>
</dbReference>
<evidence type="ECO:0000259" key="8">
    <source>
        <dbReference type="PROSITE" id="PS50109"/>
    </source>
</evidence>
<dbReference type="Gene3D" id="3.30.450.40">
    <property type="match status" value="1"/>
</dbReference>
<dbReference type="InterPro" id="IPR000014">
    <property type="entry name" value="PAS"/>
</dbReference>
<dbReference type="SUPFAM" id="SSF56112">
    <property type="entry name" value="Protein kinase-like (PK-like)"/>
    <property type="match status" value="1"/>
</dbReference>
<feature type="coiled-coil region" evidence="6">
    <location>
        <begin position="1493"/>
        <end position="1541"/>
    </location>
</feature>
<dbReference type="Proteomes" id="UP000218785">
    <property type="component" value="Chromosome"/>
</dbReference>
<keyword evidence="3" id="KW-0597">Phosphoprotein</keyword>
<gene>
    <name evidence="10" type="ORF">NIES37_26580</name>
</gene>
<keyword evidence="4 10" id="KW-0418">Kinase</keyword>
<dbReference type="Gene3D" id="3.40.50.300">
    <property type="entry name" value="P-loop containing nucleotide triphosphate hydrolases"/>
    <property type="match status" value="1"/>
</dbReference>
<evidence type="ECO:0000259" key="7">
    <source>
        <dbReference type="PROSITE" id="PS50011"/>
    </source>
</evidence>
<dbReference type="PROSITE" id="PS00108">
    <property type="entry name" value="PROTEIN_KINASE_ST"/>
    <property type="match status" value="1"/>
</dbReference>
<dbReference type="InterPro" id="IPR053159">
    <property type="entry name" value="Hybrid_Histidine_Kinase"/>
</dbReference>
<evidence type="ECO:0000256" key="6">
    <source>
        <dbReference type="SAM" id="Coils"/>
    </source>
</evidence>
<dbReference type="InterPro" id="IPR027417">
    <property type="entry name" value="P-loop_NTPase"/>
</dbReference>
<dbReference type="Gene3D" id="3.30.565.10">
    <property type="entry name" value="Histidine kinase-like ATPase, C-terminal domain"/>
    <property type="match status" value="1"/>
</dbReference>
<dbReference type="PROSITE" id="PS50112">
    <property type="entry name" value="PAS"/>
    <property type="match status" value="1"/>
</dbReference>
<feature type="coiled-coil region" evidence="6">
    <location>
        <begin position="1650"/>
        <end position="1691"/>
    </location>
</feature>
<dbReference type="GO" id="GO:0000155">
    <property type="term" value="F:phosphorelay sensor kinase activity"/>
    <property type="evidence" value="ECO:0007669"/>
    <property type="project" value="InterPro"/>
</dbReference>
<keyword evidence="5" id="KW-0902">Two-component regulatory system</keyword>
<dbReference type="InterPro" id="IPR005467">
    <property type="entry name" value="His_kinase_dom"/>
</dbReference>
<evidence type="ECO:0000256" key="1">
    <source>
        <dbReference type="ARBA" id="ARBA00000085"/>
    </source>
</evidence>
<sequence length="1964" mass="219615">MNMVVDGTVAIAGYSITKPIYASTLTLVYQANRNIDKMPVVIKLMRSEYPSFKEIVQFHNQYTITKNLDLPGIVKIYSLEAYRNGYALIMEDMGGISLQDWIMQKQGDIIHDFLSVAMQIATHLEAIHRHRVIHKDIKPSNILINPQTHQVKLIDFSVASLLSKETPQLQNPHILEGTLAYISPEQTGRMNRGIDYRSDFYALGVTFYELLTGRLPFSSVEPMELVHSHIAKIAPDVHTINPSIPLVISNIIAKLMAKNAEDRYQNAAGLKYDLELCLTQYQKTKNIVEFSLGSRDIDEHFLIPEQLYGRTSEVEILLQAFDRVSNGATEMLLVAGCSGIGKTAVINEVHKPIVRQRGHFIKGKYNQFQRDIPFLAFVQAFQDLISQILSDSDAQIQLWRSKILSALGDNGQVIIDVIPELENIIGKQPPVTELSGNSAQIRFNLLFQNFTQVFTTQAHPLVIFLDDLQWADLASLKLLEILMNDAGSLLVIGSYRDDEILHTHPLLLTLQEIKKNGSIVNTITLNNLSQSDINNLVADTLSCDEIVAQPLTELIYQKTQGNPFFATQFLKFLFDEKLITFDNNARYWQCDIAQVKVVAMIDNVVEFMAMQLQKLPPATQDVLKLAACIGTQFDLNTLAIAAARSPAATAVDLWKALQDGLLLPTSEIYKFFTDADDLPTSVTPSAVNPTYKFLHDRVHEAAYSLIPDDRKQSTHLRIGQLLLQHIPTSEQEARIFDIVNHLNRGVEVISTTAQRQELILLNFMAGKKARTATAYGAAVNYFAIAKSLLPANHWQRQYHLSLDIYHAAAEVAYLSGDILQMEQLIDVIFQNAESLLDTIKAYEIRLNSFTSNHQPTKSVAMGLEALKHLGVKFPQKPTKLQIILAWLPIKLALGRKSPQDVLALPPMQNPTALAKMSLLSSIVTASYMCEPNLYPLIILKQLELSISYGNSAFVAPGYTAYGFILCMMGDIETGYQFGELGLRLTETGLGKQFRTEVLFIFSNMIRIWKDPLAATLETSLQGYQTGLETGKLEYASYNAAGYCAALLHSGEQLDRVLAEFAKYSQSLQQLHQDKALTYHLIAQQLVLNLMGKSADPCCLVGEVYDEIAMQQKYLAAQEANSLSRLYTLKTWLGVLFGQEQQAVENARLAEKWIAGSQGTLLTSLFCFYQALAKLSIYPTASKSAQAKILQQVNQNLKQLRKWADYAPMTYLHKWCLVTAEKHRVLGKMSAAMEMYDRAIALAKENQFLHEEAIACELAAKFYLNWGKAKVAQVYMIDAYYAYSRWGAVAKLNDLEKRYPQLLPTIRQQSTNATSFPDFKKQAATLYNSATLLDLRTILKASQTLSSQMELEKLLTALLQILIENAGADKAVLLLPQSDQWLIAGVSQLQQHTTILQSLPLENSETVPISLINSVKNTRKSAVIDRAIDHPTFAVDPYILHHRPQSILCTPIFHQGKLIGILYLENNLTVGAFTGDRVELLNLLCAQVAISLENARLYQESQNYAQQLERSLQQLQQAQKELLHSTQALQSTQNQLQKLAENAPGMIYQFRLAVDGSASFSYVSSGCYELFGLHPEEITDADVLFGMTYPEERQSIKQSIIDSAANLTPWQWEGRFLVAGKEKWTQAASRPEMQADGAIVWDGVLIDISANKFAEAALRESEIQLRQKAEDLEKALYELQQTQTQLVQSEKMSALGNLVAGVAHEINNPIGFLGGNIDYALDYIKDLFGLIDLYQQEYSNSSTAIARQIKAIDLNYIRKDLPKMLASMQDAVNRICDISNSLRTFSRADSDRPITFNIHDGINSTLLILKHRLKASKSRPAIEVIKNYGEIPQIKCYPGQLNQVFMNLLVNAIDALEEANIGRSFAEIQAHPNYITITTSLTENLQQVIISIQDNGHGMTAEVKQKIFKQLFTTKPVGKGTGLGLAIARQIIVEKHGGTINVNSSPKKGAEFMISLPIESSSDDF</sequence>
<dbReference type="EC" id="2.7.13.3" evidence="2"/>
<dbReference type="InterPro" id="IPR003661">
    <property type="entry name" value="HisK_dim/P_dom"/>
</dbReference>
<dbReference type="InterPro" id="IPR035965">
    <property type="entry name" value="PAS-like_dom_sf"/>
</dbReference>
<dbReference type="InterPro" id="IPR036097">
    <property type="entry name" value="HisK_dim/P_sf"/>
</dbReference>
<comment type="catalytic activity">
    <reaction evidence="1">
        <text>ATP + protein L-histidine = ADP + protein N-phospho-L-histidine.</text>
        <dbReference type="EC" id="2.7.13.3"/>
    </reaction>
</comment>
<dbReference type="KEGG" id="ttq:NIES37_26580"/>
<dbReference type="CDD" id="cd00082">
    <property type="entry name" value="HisKA"/>
    <property type="match status" value="1"/>
</dbReference>
<evidence type="ECO:0000259" key="9">
    <source>
        <dbReference type="PROSITE" id="PS50112"/>
    </source>
</evidence>
<keyword evidence="11" id="KW-1185">Reference proteome</keyword>
<dbReference type="Pfam" id="PF13191">
    <property type="entry name" value="AAA_16"/>
    <property type="match status" value="1"/>
</dbReference>
<dbReference type="Pfam" id="PF00069">
    <property type="entry name" value="Pkinase"/>
    <property type="match status" value="1"/>
</dbReference>
<dbReference type="InterPro" id="IPR041664">
    <property type="entry name" value="AAA_16"/>
</dbReference>
<feature type="domain" description="Histidine kinase" evidence="8">
    <location>
        <begin position="1700"/>
        <end position="1959"/>
    </location>
</feature>
<feature type="domain" description="Protein kinase" evidence="7">
    <location>
        <begin position="14"/>
        <end position="276"/>
    </location>
</feature>
<evidence type="ECO:0000256" key="2">
    <source>
        <dbReference type="ARBA" id="ARBA00012438"/>
    </source>
</evidence>
<dbReference type="NCBIfam" id="TIGR00229">
    <property type="entry name" value="sensory_box"/>
    <property type="match status" value="1"/>
</dbReference>
<proteinExistence type="predicted"/>
<dbReference type="PROSITE" id="PS50109">
    <property type="entry name" value="HIS_KIN"/>
    <property type="match status" value="1"/>
</dbReference>
<reference evidence="10 11" key="1">
    <citation type="submission" date="2017-06" db="EMBL/GenBank/DDBJ databases">
        <title>Genome sequencing of cyanobaciteial culture collection at National Institute for Environmental Studies (NIES).</title>
        <authorList>
            <person name="Hirose Y."/>
            <person name="Shimura Y."/>
            <person name="Fujisawa T."/>
            <person name="Nakamura Y."/>
            <person name="Kawachi M."/>
        </authorList>
    </citation>
    <scope>NUCLEOTIDE SEQUENCE [LARGE SCALE GENOMIC DNA]</scope>
    <source>
        <strain evidence="10 11">NIES-37</strain>
    </source>
</reference>
<evidence type="ECO:0000256" key="5">
    <source>
        <dbReference type="ARBA" id="ARBA00023012"/>
    </source>
</evidence>
<dbReference type="InterPro" id="IPR036890">
    <property type="entry name" value="HATPase_C_sf"/>
</dbReference>
<evidence type="ECO:0000313" key="11">
    <source>
        <dbReference type="Proteomes" id="UP000218785"/>
    </source>
</evidence>
<dbReference type="PANTHER" id="PTHR43642:SF1">
    <property type="entry name" value="HYBRID SIGNAL TRANSDUCTION HISTIDINE KINASE G"/>
    <property type="match status" value="1"/>
</dbReference>
<dbReference type="CDD" id="cd14014">
    <property type="entry name" value="STKc_PknB_like"/>
    <property type="match status" value="1"/>
</dbReference>
<keyword evidence="4 10" id="KW-0808">Transferase</keyword>
<dbReference type="InterPro" id="IPR003018">
    <property type="entry name" value="GAF"/>
</dbReference>
<organism evidence="10 11">
    <name type="scientific">Tolypothrix tenuis PCC 7101</name>
    <dbReference type="NCBI Taxonomy" id="231146"/>
    <lineage>
        <taxon>Bacteria</taxon>
        <taxon>Bacillati</taxon>
        <taxon>Cyanobacteriota</taxon>
        <taxon>Cyanophyceae</taxon>
        <taxon>Nostocales</taxon>
        <taxon>Tolypothrichaceae</taxon>
        <taxon>Tolypothrix</taxon>
    </lineage>
</organism>
<dbReference type="GO" id="GO:0005524">
    <property type="term" value="F:ATP binding"/>
    <property type="evidence" value="ECO:0007669"/>
    <property type="project" value="InterPro"/>
</dbReference>
<dbReference type="Pfam" id="PF02518">
    <property type="entry name" value="HATPase_c"/>
    <property type="match status" value="1"/>
</dbReference>